<dbReference type="SMART" id="SM00387">
    <property type="entry name" value="HATPase_c"/>
    <property type="match status" value="1"/>
</dbReference>
<dbReference type="InterPro" id="IPR036097">
    <property type="entry name" value="HisK_dim/P_sf"/>
</dbReference>
<organism evidence="12 13">
    <name type="scientific">Thiorhodococcus minor</name>
    <dbReference type="NCBI Taxonomy" id="57489"/>
    <lineage>
        <taxon>Bacteria</taxon>
        <taxon>Pseudomonadati</taxon>
        <taxon>Pseudomonadota</taxon>
        <taxon>Gammaproteobacteria</taxon>
        <taxon>Chromatiales</taxon>
        <taxon>Chromatiaceae</taxon>
        <taxon>Thiorhodococcus</taxon>
    </lineage>
</organism>
<dbReference type="SMART" id="SM00448">
    <property type="entry name" value="REC"/>
    <property type="match status" value="1"/>
</dbReference>
<evidence type="ECO:0000256" key="3">
    <source>
        <dbReference type="ARBA" id="ARBA00022553"/>
    </source>
</evidence>
<sequence length="770" mass="82188">MSGSFNAPRLDALQAENAELRARLEEAEETLRAIREGEVDAIIVSGSQGDRVFSLTETENLHRQMVETMNEAGLAILPDGLLLYCNERAATLLRRSRGALLGRRLDEFVAPQDSARLSALLAASAQGTADERVVFCIDDETAVPLHLWASRLQRPEGALICLVGTDLSRLEAERALVAQLQEQQQALGASRAEALDLMAQAFAAQEATAQAVQELREADRRKDTFLATLAHELRNPLAPIRNALAILRLSLPGEPETQTALAVIERQFTHLVRLLDDLLEVSRITSGKIDLRKEPVELSTVIANAVETIQPLIEAARQHLTLTLAPQPMWLEADPVRLAQVFGNLLNNATKYTGIGGEIRLAVETKDGAAQVVVSDTGVGISKDLLPHVFELFRQGAPDQPHGQGGLGIGLSLVKRLAELHGGRVEAISAGRGQGSEFRVLLPLLAGSLAQLPSAQPSQPRELSGLSPACRILVVDDNQDAATSLGSLLARQGGQVEIAFDGPSALQRFDTQRPDLVILDIGMPGMDGHEVARRIRARSDLTKPMLIAMSGLGQEADRQRSFEAGFDYHLVKPVPFDVLDSLLSTRWGLGPAVSSALAAVPAQGGECGSPDAARRPLSLPLQSPPAASQPPLAPPLTEALKTLEQQLDVVIQSPDSLSSPVDLAVQIEAFRARGRTLIHELTQPLNVAACYAVAVRNFAASSAADAAPLCNALRGIDQQIQLSAAAIERLRQLFNDEGAVEPTRSTHPADRARVANAGAVGAGRPASGPG</sequence>
<dbReference type="Pfam" id="PF00989">
    <property type="entry name" value="PAS"/>
    <property type="match status" value="1"/>
</dbReference>
<dbReference type="InterPro" id="IPR036890">
    <property type="entry name" value="HATPase_C_sf"/>
</dbReference>
<dbReference type="SUPFAM" id="SSF47384">
    <property type="entry name" value="Homodimeric domain of signal transducing histidine kinase"/>
    <property type="match status" value="1"/>
</dbReference>
<evidence type="ECO:0000256" key="1">
    <source>
        <dbReference type="ARBA" id="ARBA00000085"/>
    </source>
</evidence>
<dbReference type="SUPFAM" id="SSF52172">
    <property type="entry name" value="CheY-like"/>
    <property type="match status" value="1"/>
</dbReference>
<reference evidence="12 13" key="1">
    <citation type="submission" date="2020-02" db="EMBL/GenBank/DDBJ databases">
        <title>Genome sequences of Thiorhodococcus mannitoliphagus and Thiorhodococcus minor, purple sulfur photosynthetic bacteria in the gammaproteobacterial family, Chromatiaceae.</title>
        <authorList>
            <person name="Aviles F.A."/>
            <person name="Meyer T.E."/>
            <person name="Kyndt J.A."/>
        </authorList>
    </citation>
    <scope>NUCLEOTIDE SEQUENCE [LARGE SCALE GENOMIC DNA]</scope>
    <source>
        <strain evidence="12 13">DSM 11518</strain>
    </source>
</reference>
<dbReference type="Gene3D" id="3.30.450.20">
    <property type="entry name" value="PAS domain"/>
    <property type="match status" value="1"/>
</dbReference>
<feature type="compositionally biased region" description="Low complexity" evidence="8">
    <location>
        <begin position="616"/>
        <end position="626"/>
    </location>
</feature>
<accession>A0A6M0K653</accession>
<feature type="region of interest" description="Disordered" evidence="8">
    <location>
        <begin position="604"/>
        <end position="634"/>
    </location>
</feature>
<keyword evidence="7" id="KW-0175">Coiled coil</keyword>
<dbReference type="PANTHER" id="PTHR43547:SF2">
    <property type="entry name" value="HYBRID SIGNAL TRANSDUCTION HISTIDINE KINASE C"/>
    <property type="match status" value="1"/>
</dbReference>
<evidence type="ECO:0000256" key="4">
    <source>
        <dbReference type="ARBA" id="ARBA00022679"/>
    </source>
</evidence>
<gene>
    <name evidence="12" type="ORF">G3446_23470</name>
</gene>
<proteinExistence type="predicted"/>
<evidence type="ECO:0000259" key="9">
    <source>
        <dbReference type="PROSITE" id="PS50109"/>
    </source>
</evidence>
<dbReference type="PANTHER" id="PTHR43547">
    <property type="entry name" value="TWO-COMPONENT HISTIDINE KINASE"/>
    <property type="match status" value="1"/>
</dbReference>
<dbReference type="InterPro" id="IPR011006">
    <property type="entry name" value="CheY-like_superfamily"/>
</dbReference>
<keyword evidence="4" id="KW-0808">Transferase</keyword>
<evidence type="ECO:0000256" key="8">
    <source>
        <dbReference type="SAM" id="MobiDB-lite"/>
    </source>
</evidence>
<dbReference type="Pfam" id="PF00072">
    <property type="entry name" value="Response_reg"/>
    <property type="match status" value="1"/>
</dbReference>
<dbReference type="InterPro" id="IPR003661">
    <property type="entry name" value="HisK_dim/P_dom"/>
</dbReference>
<dbReference type="GO" id="GO:0006355">
    <property type="term" value="P:regulation of DNA-templated transcription"/>
    <property type="evidence" value="ECO:0007669"/>
    <property type="project" value="InterPro"/>
</dbReference>
<dbReference type="CDD" id="cd00130">
    <property type="entry name" value="PAS"/>
    <property type="match status" value="1"/>
</dbReference>
<comment type="caution">
    <text evidence="12">The sequence shown here is derived from an EMBL/GenBank/DDBJ whole genome shotgun (WGS) entry which is preliminary data.</text>
</comment>
<dbReference type="SMART" id="SM00388">
    <property type="entry name" value="HisKA"/>
    <property type="match status" value="1"/>
</dbReference>
<dbReference type="PROSITE" id="PS50112">
    <property type="entry name" value="PAS"/>
    <property type="match status" value="1"/>
</dbReference>
<keyword evidence="13" id="KW-1185">Reference proteome</keyword>
<feature type="domain" description="PAS" evidence="11">
    <location>
        <begin position="58"/>
        <end position="128"/>
    </location>
</feature>
<dbReference type="SUPFAM" id="SSF55874">
    <property type="entry name" value="ATPase domain of HSP90 chaperone/DNA topoisomerase II/histidine kinase"/>
    <property type="match status" value="1"/>
</dbReference>
<dbReference type="RefSeq" id="WP_164455888.1">
    <property type="nucleotide sequence ID" value="NZ_JAAIJQ010000111.1"/>
</dbReference>
<feature type="coiled-coil region" evidence="7">
    <location>
        <begin position="10"/>
        <end position="37"/>
    </location>
</feature>
<evidence type="ECO:0000256" key="7">
    <source>
        <dbReference type="SAM" id="Coils"/>
    </source>
</evidence>
<dbReference type="EC" id="2.7.13.3" evidence="2"/>
<feature type="modified residue" description="4-aspartylphosphate" evidence="6">
    <location>
        <position position="520"/>
    </location>
</feature>
<keyword evidence="5" id="KW-0418">Kinase</keyword>
<protein>
    <recommendedName>
        <fullName evidence="2">histidine kinase</fullName>
        <ecNumber evidence="2">2.7.13.3</ecNumber>
    </recommendedName>
</protein>
<dbReference type="InterPro" id="IPR004358">
    <property type="entry name" value="Sig_transdc_His_kin-like_C"/>
</dbReference>
<dbReference type="InterPro" id="IPR013767">
    <property type="entry name" value="PAS_fold"/>
</dbReference>
<evidence type="ECO:0000259" key="10">
    <source>
        <dbReference type="PROSITE" id="PS50110"/>
    </source>
</evidence>
<dbReference type="PROSITE" id="PS50109">
    <property type="entry name" value="HIS_KIN"/>
    <property type="match status" value="1"/>
</dbReference>
<dbReference type="InterPro" id="IPR035965">
    <property type="entry name" value="PAS-like_dom_sf"/>
</dbReference>
<feature type="region of interest" description="Disordered" evidence="8">
    <location>
        <begin position="740"/>
        <end position="770"/>
    </location>
</feature>
<dbReference type="CDD" id="cd00082">
    <property type="entry name" value="HisKA"/>
    <property type="match status" value="1"/>
</dbReference>
<dbReference type="EMBL" id="JAAIJQ010000111">
    <property type="protein sequence ID" value="NEV64791.1"/>
    <property type="molecule type" value="Genomic_DNA"/>
</dbReference>
<dbReference type="InterPro" id="IPR003594">
    <property type="entry name" value="HATPase_dom"/>
</dbReference>
<dbReference type="InterPro" id="IPR001789">
    <property type="entry name" value="Sig_transdc_resp-reg_receiver"/>
</dbReference>
<evidence type="ECO:0000256" key="5">
    <source>
        <dbReference type="ARBA" id="ARBA00022777"/>
    </source>
</evidence>
<dbReference type="SMART" id="SM00091">
    <property type="entry name" value="PAS"/>
    <property type="match status" value="1"/>
</dbReference>
<dbReference type="PRINTS" id="PR00344">
    <property type="entry name" value="BCTRLSENSOR"/>
</dbReference>
<feature type="domain" description="Response regulatory" evidence="10">
    <location>
        <begin position="471"/>
        <end position="587"/>
    </location>
</feature>
<name>A0A6M0K653_9GAMM</name>
<dbReference type="PROSITE" id="PS50110">
    <property type="entry name" value="RESPONSE_REGULATORY"/>
    <property type="match status" value="1"/>
</dbReference>
<dbReference type="Proteomes" id="UP000483379">
    <property type="component" value="Unassembled WGS sequence"/>
</dbReference>
<feature type="domain" description="Histidine kinase" evidence="9">
    <location>
        <begin position="228"/>
        <end position="446"/>
    </location>
</feature>
<evidence type="ECO:0000313" key="12">
    <source>
        <dbReference type="EMBL" id="NEV64791.1"/>
    </source>
</evidence>
<comment type="catalytic activity">
    <reaction evidence="1">
        <text>ATP + protein L-histidine = ADP + protein N-phospho-L-histidine.</text>
        <dbReference type="EC" id="2.7.13.3"/>
    </reaction>
</comment>
<dbReference type="InterPro" id="IPR005467">
    <property type="entry name" value="His_kinase_dom"/>
</dbReference>
<dbReference type="Gene3D" id="3.40.50.2300">
    <property type="match status" value="1"/>
</dbReference>
<dbReference type="GO" id="GO:0000155">
    <property type="term" value="F:phosphorelay sensor kinase activity"/>
    <property type="evidence" value="ECO:0007669"/>
    <property type="project" value="InterPro"/>
</dbReference>
<evidence type="ECO:0000256" key="2">
    <source>
        <dbReference type="ARBA" id="ARBA00012438"/>
    </source>
</evidence>
<dbReference type="InterPro" id="IPR000014">
    <property type="entry name" value="PAS"/>
</dbReference>
<dbReference type="GO" id="GO:0005886">
    <property type="term" value="C:plasma membrane"/>
    <property type="evidence" value="ECO:0007669"/>
    <property type="project" value="UniProtKB-ARBA"/>
</dbReference>
<feature type="compositionally biased region" description="Low complexity" evidence="8">
    <location>
        <begin position="754"/>
        <end position="770"/>
    </location>
</feature>
<dbReference type="SUPFAM" id="SSF55785">
    <property type="entry name" value="PYP-like sensor domain (PAS domain)"/>
    <property type="match status" value="1"/>
</dbReference>
<evidence type="ECO:0000259" key="11">
    <source>
        <dbReference type="PROSITE" id="PS50112"/>
    </source>
</evidence>
<evidence type="ECO:0000313" key="13">
    <source>
        <dbReference type="Proteomes" id="UP000483379"/>
    </source>
</evidence>
<dbReference type="Gene3D" id="1.10.287.130">
    <property type="match status" value="2"/>
</dbReference>
<evidence type="ECO:0000256" key="6">
    <source>
        <dbReference type="PROSITE-ProRule" id="PRU00169"/>
    </source>
</evidence>
<dbReference type="Pfam" id="PF00512">
    <property type="entry name" value="HisKA"/>
    <property type="match status" value="1"/>
</dbReference>
<dbReference type="FunFam" id="3.30.565.10:FF:000006">
    <property type="entry name" value="Sensor histidine kinase WalK"/>
    <property type="match status" value="1"/>
</dbReference>
<dbReference type="AlphaFoldDB" id="A0A6M0K653"/>
<dbReference type="Gene3D" id="3.30.565.10">
    <property type="entry name" value="Histidine kinase-like ATPase, C-terminal domain"/>
    <property type="match status" value="1"/>
</dbReference>
<keyword evidence="3 6" id="KW-0597">Phosphoprotein</keyword>
<dbReference type="Pfam" id="PF02518">
    <property type="entry name" value="HATPase_c"/>
    <property type="match status" value="1"/>
</dbReference>
<dbReference type="CDD" id="cd17580">
    <property type="entry name" value="REC_2_DhkD-like"/>
    <property type="match status" value="1"/>
</dbReference>